<sequence length="339" mass="37440">MYRSSKPSLTAVMLVCVALLISACQAGGNTTNNANDRSSYSAPSAVQNETSPVGNGNETAATRVFKHLYGETAIPKQPKRIVTAFHLGQLMALGVRPLGSSTYILQNPVLDTEGMEDLGVPLNLEKISSLEPDLIILVDAYVEMSGGYDVFSKIAPTIVIEPYYDPVKDIAQMGDILGKEDEAKRWIEEFEKKIAAAKQQVHDAIDVNETFTIVSFYEKSPRVYRDENMGGNILYKYLGLKPQQKVLSDLINSGQKPPYAEVSSEVVSDFVGDNLFMAVNEENKAAFESFKSTGIWSNMKAVKNNKVYTIDYDLFLQSDPIAVTKQVEILTKILIDKNE</sequence>
<dbReference type="Proteomes" id="UP001589818">
    <property type="component" value="Unassembled WGS sequence"/>
</dbReference>
<dbReference type="PANTHER" id="PTHR30532">
    <property type="entry name" value="IRON III DICITRATE-BINDING PERIPLASMIC PROTEIN"/>
    <property type="match status" value="1"/>
</dbReference>
<evidence type="ECO:0000313" key="10">
    <source>
        <dbReference type="Proteomes" id="UP001589818"/>
    </source>
</evidence>
<feature type="signal peptide" evidence="7">
    <location>
        <begin position="1"/>
        <end position="26"/>
    </location>
</feature>
<feature type="region of interest" description="Disordered" evidence="6">
    <location>
        <begin position="32"/>
        <end position="57"/>
    </location>
</feature>
<feature type="domain" description="Fe/B12 periplasmic-binding" evidence="8">
    <location>
        <begin position="78"/>
        <end position="338"/>
    </location>
</feature>
<comment type="similarity">
    <text evidence="2">Belongs to the bacterial solute-binding protein 8 family.</text>
</comment>
<dbReference type="InterPro" id="IPR002491">
    <property type="entry name" value="ABC_transptr_periplasmic_BD"/>
</dbReference>
<comment type="subcellular location">
    <subcellularLocation>
        <location evidence="1">Cell envelope</location>
    </subcellularLocation>
</comment>
<evidence type="ECO:0000256" key="2">
    <source>
        <dbReference type="ARBA" id="ARBA00008814"/>
    </source>
</evidence>
<keyword evidence="10" id="KW-1185">Reference proteome</keyword>
<dbReference type="PROSITE" id="PS50983">
    <property type="entry name" value="FE_B12_PBP"/>
    <property type="match status" value="1"/>
</dbReference>
<comment type="caution">
    <text evidence="9">The sequence shown here is derived from an EMBL/GenBank/DDBJ whole genome shotgun (WGS) entry which is preliminary data.</text>
</comment>
<dbReference type="PANTHER" id="PTHR30532:SF26">
    <property type="entry name" value="IRON(3+)-HYDROXAMATE-BINDING PROTEIN FHUD"/>
    <property type="match status" value="1"/>
</dbReference>
<dbReference type="PROSITE" id="PS51257">
    <property type="entry name" value="PROKAR_LIPOPROTEIN"/>
    <property type="match status" value="1"/>
</dbReference>
<evidence type="ECO:0000256" key="4">
    <source>
        <dbReference type="ARBA" id="ARBA00022729"/>
    </source>
</evidence>
<evidence type="ECO:0000256" key="3">
    <source>
        <dbReference type="ARBA" id="ARBA00022448"/>
    </source>
</evidence>
<dbReference type="EMBL" id="JBHLVF010000009">
    <property type="protein sequence ID" value="MFC0390670.1"/>
    <property type="molecule type" value="Genomic_DNA"/>
</dbReference>
<feature type="coiled-coil region" evidence="5">
    <location>
        <begin position="180"/>
        <end position="207"/>
    </location>
</feature>
<evidence type="ECO:0000256" key="5">
    <source>
        <dbReference type="SAM" id="Coils"/>
    </source>
</evidence>
<proteinExistence type="inferred from homology"/>
<dbReference type="InterPro" id="IPR051313">
    <property type="entry name" value="Bact_iron-sidero_bind"/>
</dbReference>
<dbReference type="Pfam" id="PF01497">
    <property type="entry name" value="Peripla_BP_2"/>
    <property type="match status" value="1"/>
</dbReference>
<dbReference type="Gene3D" id="3.40.50.1980">
    <property type="entry name" value="Nitrogenase molybdenum iron protein domain"/>
    <property type="match status" value="2"/>
</dbReference>
<evidence type="ECO:0000256" key="6">
    <source>
        <dbReference type="SAM" id="MobiDB-lite"/>
    </source>
</evidence>
<reference evidence="9 10" key="1">
    <citation type="submission" date="2024-09" db="EMBL/GenBank/DDBJ databases">
        <authorList>
            <person name="Sun Q."/>
            <person name="Mori K."/>
        </authorList>
    </citation>
    <scope>NUCLEOTIDE SEQUENCE [LARGE SCALE GENOMIC DNA]</scope>
    <source>
        <strain evidence="9 10">CCM 4839</strain>
    </source>
</reference>
<evidence type="ECO:0000313" key="9">
    <source>
        <dbReference type="EMBL" id="MFC0390670.1"/>
    </source>
</evidence>
<protein>
    <submittedName>
        <fullName evidence="9">ABC transporter substrate-binding protein</fullName>
    </submittedName>
</protein>
<dbReference type="SUPFAM" id="SSF53807">
    <property type="entry name" value="Helical backbone' metal receptor"/>
    <property type="match status" value="1"/>
</dbReference>
<name>A0ABV6J6X6_9BACL</name>
<accession>A0ABV6J6X6</accession>
<evidence type="ECO:0000256" key="7">
    <source>
        <dbReference type="SAM" id="SignalP"/>
    </source>
</evidence>
<keyword evidence="3" id="KW-0813">Transport</keyword>
<keyword evidence="5" id="KW-0175">Coiled coil</keyword>
<gene>
    <name evidence="9" type="ORF">ACFFJ8_04685</name>
</gene>
<evidence type="ECO:0000256" key="1">
    <source>
        <dbReference type="ARBA" id="ARBA00004196"/>
    </source>
</evidence>
<dbReference type="RefSeq" id="WP_256555441.1">
    <property type="nucleotide sequence ID" value="NZ_JANHOF010000009.1"/>
</dbReference>
<evidence type="ECO:0000259" key="8">
    <source>
        <dbReference type="PROSITE" id="PS50983"/>
    </source>
</evidence>
<keyword evidence="4 7" id="KW-0732">Signal</keyword>
<organism evidence="9 10">
    <name type="scientific">Paenibacillus mendelii</name>
    <dbReference type="NCBI Taxonomy" id="206163"/>
    <lineage>
        <taxon>Bacteria</taxon>
        <taxon>Bacillati</taxon>
        <taxon>Bacillota</taxon>
        <taxon>Bacilli</taxon>
        <taxon>Bacillales</taxon>
        <taxon>Paenibacillaceae</taxon>
        <taxon>Paenibacillus</taxon>
    </lineage>
</organism>
<feature type="chain" id="PRO_5046319551" evidence="7">
    <location>
        <begin position="27"/>
        <end position="339"/>
    </location>
</feature>